<dbReference type="Proteomes" id="UP001157440">
    <property type="component" value="Unassembled WGS sequence"/>
</dbReference>
<feature type="compositionally biased region" description="Basic and acidic residues" evidence="1">
    <location>
        <begin position="1"/>
        <end position="33"/>
    </location>
</feature>
<evidence type="ECO:0000313" key="3">
    <source>
        <dbReference type="Proteomes" id="UP001157440"/>
    </source>
</evidence>
<dbReference type="EMBL" id="BSPL01000023">
    <property type="protein sequence ID" value="GLS72739.1"/>
    <property type="molecule type" value="Genomic_DNA"/>
</dbReference>
<reference evidence="3" key="1">
    <citation type="journal article" date="2019" name="Int. J. Syst. Evol. Microbiol.">
        <title>The Global Catalogue of Microorganisms (GCM) 10K type strain sequencing project: providing services to taxonomists for standard genome sequencing and annotation.</title>
        <authorList>
            <consortium name="The Broad Institute Genomics Platform"/>
            <consortium name="The Broad Institute Genome Sequencing Center for Infectious Disease"/>
            <person name="Wu L."/>
            <person name="Ma J."/>
        </authorList>
    </citation>
    <scope>NUCLEOTIDE SEQUENCE [LARGE SCALE GENOMIC DNA]</scope>
    <source>
        <strain evidence="3">NBRC 103632</strain>
    </source>
</reference>
<name>A0AA37TKP2_9HYPH</name>
<proteinExistence type="predicted"/>
<organism evidence="2 3">
    <name type="scientific">Methylobacterium tardum</name>
    <dbReference type="NCBI Taxonomy" id="374432"/>
    <lineage>
        <taxon>Bacteria</taxon>
        <taxon>Pseudomonadati</taxon>
        <taxon>Pseudomonadota</taxon>
        <taxon>Alphaproteobacteria</taxon>
        <taxon>Hyphomicrobiales</taxon>
        <taxon>Methylobacteriaceae</taxon>
        <taxon>Methylobacterium</taxon>
    </lineage>
</organism>
<dbReference type="AlphaFoldDB" id="A0AA37TKP2"/>
<evidence type="ECO:0000313" key="2">
    <source>
        <dbReference type="EMBL" id="GLS72739.1"/>
    </source>
</evidence>
<evidence type="ECO:0000256" key="1">
    <source>
        <dbReference type="SAM" id="MobiDB-lite"/>
    </source>
</evidence>
<feature type="region of interest" description="Disordered" evidence="1">
    <location>
        <begin position="1"/>
        <end position="56"/>
    </location>
</feature>
<accession>A0AA37TKP2</accession>
<comment type="caution">
    <text evidence="2">The sequence shown here is derived from an EMBL/GenBank/DDBJ whole genome shotgun (WGS) entry which is preliminary data.</text>
</comment>
<keyword evidence="3" id="KW-1185">Reference proteome</keyword>
<sequence>MDRDAAAPTGERNETNEQKMVHQDPDLPGHRCDGGSGTNSDDDEAETGGTLRPSNE</sequence>
<protein>
    <submittedName>
        <fullName evidence="2">Uncharacterized protein</fullName>
    </submittedName>
</protein>
<gene>
    <name evidence="2" type="ORF">GCM10007890_47540</name>
</gene>